<dbReference type="PANTHER" id="PTHR43808:SF32">
    <property type="entry name" value="ARGE_DAPE-RELATED DEACYLASE"/>
    <property type="match status" value="1"/>
</dbReference>
<keyword evidence="2" id="KW-0378">Hydrolase</keyword>
<keyword evidence="1" id="KW-0479">Metal-binding</keyword>
<dbReference type="InterPro" id="IPR036264">
    <property type="entry name" value="Bact_exopeptidase_dim_dom"/>
</dbReference>
<gene>
    <name evidence="4" type="ORF">SAMN05421844_10480</name>
</gene>
<evidence type="ECO:0000256" key="1">
    <source>
        <dbReference type="ARBA" id="ARBA00022723"/>
    </source>
</evidence>
<dbReference type="RefSeq" id="WP_170843387.1">
    <property type="nucleotide sequence ID" value="NZ_FNBZ01000004.1"/>
</dbReference>
<evidence type="ECO:0000259" key="3">
    <source>
        <dbReference type="Pfam" id="PF07687"/>
    </source>
</evidence>
<accession>A0ABY0P0G9</accession>
<evidence type="ECO:0000256" key="2">
    <source>
        <dbReference type="ARBA" id="ARBA00022801"/>
    </source>
</evidence>
<dbReference type="InterPro" id="IPR050072">
    <property type="entry name" value="Peptidase_M20A"/>
</dbReference>
<proteinExistence type="predicted"/>
<dbReference type="InterPro" id="IPR011650">
    <property type="entry name" value="Peptidase_M20_dimer"/>
</dbReference>
<dbReference type="Pfam" id="PF07687">
    <property type="entry name" value="M20_dimer"/>
    <property type="match status" value="1"/>
</dbReference>
<feature type="domain" description="Peptidase M20 dimerisation" evidence="3">
    <location>
        <begin position="190"/>
        <end position="319"/>
    </location>
</feature>
<reference evidence="4 5" key="1">
    <citation type="submission" date="2016-10" db="EMBL/GenBank/DDBJ databases">
        <authorList>
            <person name="Varghese N."/>
            <person name="Submissions S."/>
        </authorList>
    </citation>
    <scope>NUCLEOTIDE SEQUENCE [LARGE SCALE GENOMIC DNA]</scope>
    <source>
        <strain evidence="4 5">DSM 26672</strain>
    </source>
</reference>
<comment type="caution">
    <text evidence="4">The sequence shown here is derived from an EMBL/GenBank/DDBJ whole genome shotgun (WGS) entry which is preliminary data.</text>
</comment>
<dbReference type="Gene3D" id="3.40.630.10">
    <property type="entry name" value="Zn peptidases"/>
    <property type="match status" value="1"/>
</dbReference>
<dbReference type="EMBL" id="FNBZ01000004">
    <property type="protein sequence ID" value="SDG46049.1"/>
    <property type="molecule type" value="Genomic_DNA"/>
</dbReference>
<dbReference type="Gene3D" id="3.30.70.360">
    <property type="match status" value="1"/>
</dbReference>
<organism evidence="4 5">
    <name type="scientific">Bosea robiniae</name>
    <dbReference type="NCBI Taxonomy" id="1036780"/>
    <lineage>
        <taxon>Bacteria</taxon>
        <taxon>Pseudomonadati</taxon>
        <taxon>Pseudomonadota</taxon>
        <taxon>Alphaproteobacteria</taxon>
        <taxon>Hyphomicrobiales</taxon>
        <taxon>Boseaceae</taxon>
        <taxon>Bosea</taxon>
    </lineage>
</organism>
<keyword evidence="5" id="KW-1185">Reference proteome</keyword>
<name>A0ABY0P0G9_9HYPH</name>
<protein>
    <submittedName>
        <fullName evidence="4">Succinyl-diaminopimelate desuccinylase</fullName>
    </submittedName>
</protein>
<evidence type="ECO:0000313" key="5">
    <source>
        <dbReference type="Proteomes" id="UP000199468"/>
    </source>
</evidence>
<sequence length="424" mass="46057">MSETTAALKAELLQAIDQRRDEIVALLQRFLRIRSVNPPGDTREAAAFVRELLDAAGVAHRTEAFVPEMPNIISRWEAGQPGRHLMLNGHMDIFPVTNEKLWEAEIIDGKIMGRGASDMKTGTLASILAFCQLYPHREKLNGALSLTVVSDEQSGGRYGTKFLFDEFGDEMEADCCLNGEPSGLANLRFTEKGTLRFSLSAKSIGGHGGYAHRARNPIADVSRLVTAIYDRYHLKLATLPPEIEAVLTSPETIAAADLNLGKGAGDVARRITVNVGILQGGQKATQIPTHCIAHLDMRIPIGSDRDAIRADLETLAREADCEMVVNEDHSYPASLTDPFSEMANILRGNIRELLGHDAPPVSSLGGTDTRYWRWRGVPALICGPSPISMGTDEEHVTIDEAIAVMKLHVACAVDYLSSTGPAAK</sequence>
<dbReference type="SUPFAM" id="SSF53187">
    <property type="entry name" value="Zn-dependent exopeptidases"/>
    <property type="match status" value="1"/>
</dbReference>
<dbReference type="InterPro" id="IPR002933">
    <property type="entry name" value="Peptidase_M20"/>
</dbReference>
<evidence type="ECO:0000313" key="4">
    <source>
        <dbReference type="EMBL" id="SDG46049.1"/>
    </source>
</evidence>
<dbReference type="Proteomes" id="UP000199468">
    <property type="component" value="Unassembled WGS sequence"/>
</dbReference>
<dbReference type="Pfam" id="PF01546">
    <property type="entry name" value="Peptidase_M20"/>
    <property type="match status" value="1"/>
</dbReference>
<dbReference type="SUPFAM" id="SSF55031">
    <property type="entry name" value="Bacterial exopeptidase dimerisation domain"/>
    <property type="match status" value="1"/>
</dbReference>
<dbReference type="PANTHER" id="PTHR43808">
    <property type="entry name" value="ACETYLORNITHINE DEACETYLASE"/>
    <property type="match status" value="1"/>
</dbReference>